<dbReference type="PROSITE" id="PS50097">
    <property type="entry name" value="BTB"/>
    <property type="match status" value="1"/>
</dbReference>
<reference evidence="2 3" key="1">
    <citation type="submission" date="2023-01" db="EMBL/GenBank/DDBJ databases">
        <title>Analysis of 21 Apiospora genomes using comparative genomics revels a genus with tremendous synthesis potential of carbohydrate active enzymes and secondary metabolites.</title>
        <authorList>
            <person name="Sorensen T."/>
        </authorList>
    </citation>
    <scope>NUCLEOTIDE SEQUENCE [LARGE SCALE GENOMIC DNA]</scope>
    <source>
        <strain evidence="2 3">CBS 20057</strain>
    </source>
</reference>
<dbReference type="SUPFAM" id="SSF54695">
    <property type="entry name" value="POZ domain"/>
    <property type="match status" value="1"/>
</dbReference>
<name>A0ABR1STB4_9PEZI</name>
<dbReference type="CDD" id="cd18186">
    <property type="entry name" value="BTB_POZ_ZBTB_KLHL-like"/>
    <property type="match status" value="1"/>
</dbReference>
<comment type="caution">
    <text evidence="2">The sequence shown here is derived from an EMBL/GenBank/DDBJ whole genome shotgun (WGS) entry which is preliminary data.</text>
</comment>
<protein>
    <recommendedName>
        <fullName evidence="1">BTB domain-containing protein</fullName>
    </recommendedName>
</protein>
<dbReference type="Pfam" id="PF00651">
    <property type="entry name" value="BTB"/>
    <property type="match status" value="1"/>
</dbReference>
<dbReference type="Gene3D" id="3.30.710.10">
    <property type="entry name" value="Potassium Channel Kv1.1, Chain A"/>
    <property type="match status" value="1"/>
</dbReference>
<gene>
    <name evidence="2" type="ORF">PG991_000921</name>
</gene>
<dbReference type="InterPro" id="IPR000210">
    <property type="entry name" value="BTB/POZ_dom"/>
</dbReference>
<keyword evidence="3" id="KW-1185">Reference proteome</keyword>
<evidence type="ECO:0000313" key="3">
    <source>
        <dbReference type="Proteomes" id="UP001396898"/>
    </source>
</evidence>
<dbReference type="PANTHER" id="PTHR24413">
    <property type="entry name" value="SPECKLE-TYPE POZ PROTEIN"/>
    <property type="match status" value="1"/>
</dbReference>
<accession>A0ABR1STB4</accession>
<organism evidence="2 3">
    <name type="scientific">Apiospora marii</name>
    <dbReference type="NCBI Taxonomy" id="335849"/>
    <lineage>
        <taxon>Eukaryota</taxon>
        <taxon>Fungi</taxon>
        <taxon>Dikarya</taxon>
        <taxon>Ascomycota</taxon>
        <taxon>Pezizomycotina</taxon>
        <taxon>Sordariomycetes</taxon>
        <taxon>Xylariomycetidae</taxon>
        <taxon>Amphisphaeriales</taxon>
        <taxon>Apiosporaceae</taxon>
        <taxon>Apiospora</taxon>
    </lineage>
</organism>
<proteinExistence type="predicted"/>
<feature type="domain" description="BTB" evidence="1">
    <location>
        <begin position="29"/>
        <end position="96"/>
    </location>
</feature>
<dbReference type="Proteomes" id="UP001396898">
    <property type="component" value="Unassembled WGS sequence"/>
</dbReference>
<dbReference type="InterPro" id="IPR011333">
    <property type="entry name" value="SKP1/BTB/POZ_sf"/>
</dbReference>
<dbReference type="SMART" id="SM00225">
    <property type="entry name" value="BTB"/>
    <property type="match status" value="1"/>
</dbReference>
<dbReference type="EMBL" id="JAQQWI010000002">
    <property type="protein sequence ID" value="KAK8037575.1"/>
    <property type="molecule type" value="Genomic_DNA"/>
</dbReference>
<evidence type="ECO:0000259" key="1">
    <source>
        <dbReference type="PROSITE" id="PS50097"/>
    </source>
</evidence>
<evidence type="ECO:0000313" key="2">
    <source>
        <dbReference type="EMBL" id="KAK8037575.1"/>
    </source>
</evidence>
<sequence length="276" mass="31590">MVNHDYRTDEPTATLYAAGVEAFDNELFSDAKVTVGDKTWHVHKTILFFRSKWFRRAFDPPSAEANTNHVTITDYTAKAVGQVLYYIYTGLVDWEDLEDTRDHVDLFETAHFFDLGHVKNYVAWALHSHLESIARKTAENSLLLDNKEMSQLFHAASVAYKEGSILEALRHPIENFVVETNFLLCKDSRFQRQLKNIPELALALVLLMSSTQCSVRMQTFSQTEPEWCTACRSEKSKFAATSLVSYPEHDKHLERAIVGVCTDCSNPKSRDVFDLR</sequence>